<dbReference type="Proteomes" id="UP000321571">
    <property type="component" value="Unassembled WGS sequence"/>
</dbReference>
<keyword evidence="6" id="KW-0560">Oxidoreductase</keyword>
<evidence type="ECO:0000256" key="2">
    <source>
        <dbReference type="ARBA" id="ARBA00010139"/>
    </source>
</evidence>
<dbReference type="PRINTS" id="PR00469">
    <property type="entry name" value="PNDRDTASEII"/>
</dbReference>
<dbReference type="OrthoDB" id="5168853at2"/>
<accession>A0A5C8NKG1</accession>
<keyword evidence="5" id="KW-0521">NADP</keyword>
<evidence type="ECO:0000313" key="9">
    <source>
        <dbReference type="Proteomes" id="UP000321571"/>
    </source>
</evidence>
<dbReference type="SUPFAM" id="SSF51905">
    <property type="entry name" value="FAD/NAD(P)-binding domain"/>
    <property type="match status" value="1"/>
</dbReference>
<dbReference type="RefSeq" id="WP_147685484.1">
    <property type="nucleotide sequence ID" value="NZ_VDUX01000003.1"/>
</dbReference>
<comment type="similarity">
    <text evidence="2">Belongs to the FAD-binding monooxygenase family.</text>
</comment>
<organism evidence="8 9">
    <name type="scientific">Aeromicrobium terrae</name>
    <dbReference type="NCBI Taxonomy" id="2498846"/>
    <lineage>
        <taxon>Bacteria</taxon>
        <taxon>Bacillati</taxon>
        <taxon>Actinomycetota</taxon>
        <taxon>Actinomycetes</taxon>
        <taxon>Propionibacteriales</taxon>
        <taxon>Nocardioidaceae</taxon>
        <taxon>Aeromicrobium</taxon>
    </lineage>
</organism>
<dbReference type="AlphaFoldDB" id="A0A5C8NKG1"/>
<keyword evidence="4" id="KW-0274">FAD</keyword>
<comment type="caution">
    <text evidence="8">The sequence shown here is derived from an EMBL/GenBank/DDBJ whole genome shotgun (WGS) entry which is preliminary data.</text>
</comment>
<dbReference type="InterPro" id="IPR036188">
    <property type="entry name" value="FAD/NAD-bd_sf"/>
</dbReference>
<evidence type="ECO:0000256" key="7">
    <source>
        <dbReference type="ARBA" id="ARBA00023033"/>
    </source>
</evidence>
<evidence type="ECO:0000256" key="5">
    <source>
        <dbReference type="ARBA" id="ARBA00022857"/>
    </source>
</evidence>
<name>A0A5C8NKG1_9ACTN</name>
<dbReference type="GO" id="GO:0016709">
    <property type="term" value="F:oxidoreductase activity, acting on paired donors, with incorporation or reduction of molecular oxygen, NAD(P)H as one donor, and incorporation of one atom of oxygen"/>
    <property type="evidence" value="ECO:0007669"/>
    <property type="project" value="UniProtKB-ARBA"/>
</dbReference>
<evidence type="ECO:0000313" key="8">
    <source>
        <dbReference type="EMBL" id="TXL61311.1"/>
    </source>
</evidence>
<proteinExistence type="inferred from homology"/>
<gene>
    <name evidence="8" type="ORF">FHP06_07730</name>
</gene>
<keyword evidence="3" id="KW-0285">Flavoprotein</keyword>
<dbReference type="PANTHER" id="PTHR43098">
    <property type="entry name" value="L-ORNITHINE N(5)-MONOOXYGENASE-RELATED"/>
    <property type="match status" value="1"/>
</dbReference>
<keyword evidence="9" id="KW-1185">Reference proteome</keyword>
<evidence type="ECO:0000256" key="1">
    <source>
        <dbReference type="ARBA" id="ARBA00001974"/>
    </source>
</evidence>
<evidence type="ECO:0000256" key="3">
    <source>
        <dbReference type="ARBA" id="ARBA00022630"/>
    </source>
</evidence>
<dbReference type="Pfam" id="PF13738">
    <property type="entry name" value="Pyr_redox_3"/>
    <property type="match status" value="1"/>
</dbReference>
<protein>
    <submittedName>
        <fullName evidence="8">NAD(P)/FAD-dependent oxidoreductase</fullName>
    </submittedName>
</protein>
<keyword evidence="7" id="KW-0503">Monooxygenase</keyword>
<reference evidence="8 9" key="1">
    <citation type="submission" date="2019-06" db="EMBL/GenBank/DDBJ databases">
        <title>Aeromicrobium sp. nov., isolated from a maize field.</title>
        <authorList>
            <person name="Lin S.-Y."/>
            <person name="Tsai C.-F."/>
            <person name="Young C.-C."/>
        </authorList>
    </citation>
    <scope>NUCLEOTIDE SEQUENCE [LARGE SCALE GENOMIC DNA]</scope>
    <source>
        <strain evidence="8 9">CC-CFT486</strain>
    </source>
</reference>
<dbReference type="InterPro" id="IPR050775">
    <property type="entry name" value="FAD-binding_Monooxygenases"/>
</dbReference>
<sequence length="501" mass="55144">MSRTPDHEIVVIGAGFSGIGAAIGLDKAGFTDFLIIEEGDGVGGAWHWNTYPGVAVDIPSFSYQFSFDQRDTWSRVYAPGQELKAYAEDCTDEYGLRGRLRLGTRVVGATFDDTDHLWTLTTSAGDEVVTRFIVGATGVLTQPKPPSIPGLDDFTGTVMHTARWDHDVDLRGKRVAIIGTGASAVQVIPSIAPEVEHLTVFQRTPIWCLPKPDAPMSRAARGALRIPGAKRVSRLISQAYVELNFAIPAHFEGVVPIARAGERIGRKHLAKSVHDPVVREKLTPRYSLGCKRPSFSNEYLPTFNRENVTLETDDIQGITAAGVLTASGTEHAADVLILATGFKVFEVGNMPPFPIKGAGGRDLETFWLENRFQAYQGVSVPGFPNFFSILGPYGFNGSSYFNLIETQTRHIVRCLREARRRSATRVEITEQANAEYFAKMLGRRHNQVFFTGSCADANSYYFDVHGDVPFRASATLETMWTSRRFDLSAYDFTAADVYAPA</sequence>
<dbReference type="EMBL" id="VDUX01000003">
    <property type="protein sequence ID" value="TXL61311.1"/>
    <property type="molecule type" value="Genomic_DNA"/>
</dbReference>
<dbReference type="PANTHER" id="PTHR43098:SF3">
    <property type="entry name" value="L-ORNITHINE N(5)-MONOOXYGENASE-RELATED"/>
    <property type="match status" value="1"/>
</dbReference>
<dbReference type="Gene3D" id="3.50.50.60">
    <property type="entry name" value="FAD/NAD(P)-binding domain"/>
    <property type="match status" value="2"/>
</dbReference>
<comment type="cofactor">
    <cofactor evidence="1">
        <name>FAD</name>
        <dbReference type="ChEBI" id="CHEBI:57692"/>
    </cofactor>
</comment>
<evidence type="ECO:0000256" key="6">
    <source>
        <dbReference type="ARBA" id="ARBA00023002"/>
    </source>
</evidence>
<evidence type="ECO:0000256" key="4">
    <source>
        <dbReference type="ARBA" id="ARBA00022827"/>
    </source>
</evidence>